<dbReference type="PROSITE" id="PS01179">
    <property type="entry name" value="PID"/>
    <property type="match status" value="1"/>
</dbReference>
<feature type="region of interest" description="Disordered" evidence="1">
    <location>
        <begin position="42"/>
        <end position="70"/>
    </location>
</feature>
<sequence length="382" mass="41671">MQNKHFRAKCWSIPHLCCKQHIIMETDQEACKAAASCPAPSQGPVKTGWLSSNKRGPPVTKPPSDGTSRFQGDGVRYKAKLIGVDYVPAAQGDKMCLDSMMKLKGQEVAGRNQGRHKQRVWLKVSITGVKILDERTGVVEYDHERGKINSLTKDESDPRALSYIYDHEGTYTLFYIKMANLADPVLDDIIEVCQSPVTQEDQVIKVNKPVENAVALLLLDENIASPKISSRDELMDIFSFTSQNSDMNQPGSPQSLSVPQIFPTFPGQPIAVAPFISPPVSIPWCQQGPLQTPSPSLNGSWGAPAPWPSQPSMTGWIPGPGGMMPYGGPQLQGYGVNPQPGVVWGQNTMSFPTSAPNYTRYRAEGLQQQPGSPTTNNKPAQG</sequence>
<dbReference type="GeneTree" id="ENSGT00940000155567"/>
<feature type="domain" description="PID" evidence="2">
    <location>
        <begin position="72"/>
        <end position="194"/>
    </location>
</feature>
<dbReference type="InterPro" id="IPR011993">
    <property type="entry name" value="PH-like_dom_sf"/>
</dbReference>
<evidence type="ECO:0000313" key="4">
    <source>
        <dbReference type="Proteomes" id="UP000314982"/>
    </source>
</evidence>
<feature type="region of interest" description="Disordered" evidence="1">
    <location>
        <begin position="354"/>
        <end position="382"/>
    </location>
</feature>
<organism evidence="3 4">
    <name type="scientific">Hucho hucho</name>
    <name type="common">huchen</name>
    <dbReference type="NCBI Taxonomy" id="62062"/>
    <lineage>
        <taxon>Eukaryota</taxon>
        <taxon>Metazoa</taxon>
        <taxon>Chordata</taxon>
        <taxon>Craniata</taxon>
        <taxon>Vertebrata</taxon>
        <taxon>Euteleostomi</taxon>
        <taxon>Actinopterygii</taxon>
        <taxon>Neopterygii</taxon>
        <taxon>Teleostei</taxon>
        <taxon>Protacanthopterygii</taxon>
        <taxon>Salmoniformes</taxon>
        <taxon>Salmonidae</taxon>
        <taxon>Salmoninae</taxon>
        <taxon>Hucho</taxon>
    </lineage>
</organism>
<evidence type="ECO:0000313" key="3">
    <source>
        <dbReference type="Ensembl" id="ENSHHUP00000047231.1"/>
    </source>
</evidence>
<dbReference type="PANTHER" id="PTHR47695">
    <property type="entry name" value="PID DOMAIN-CONTAINING PROTEIN"/>
    <property type="match status" value="1"/>
</dbReference>
<name>A0A4W5N6N4_9TELE</name>
<dbReference type="STRING" id="62062.ENSHHUP00000047231"/>
<dbReference type="AlphaFoldDB" id="A0A4W5N6N4"/>
<dbReference type="SMART" id="SM00462">
    <property type="entry name" value="PTB"/>
    <property type="match status" value="1"/>
</dbReference>
<proteinExistence type="predicted"/>
<dbReference type="SUPFAM" id="SSF50729">
    <property type="entry name" value="PH domain-like"/>
    <property type="match status" value="1"/>
</dbReference>
<dbReference type="PANTHER" id="PTHR47695:SF3">
    <property type="entry name" value="PID DOMAIN-CONTAINING PROTEIN"/>
    <property type="match status" value="1"/>
</dbReference>
<accession>A0A4W5N6N4</accession>
<dbReference type="Ensembl" id="ENSHHUT00000048962.1">
    <property type="protein sequence ID" value="ENSHHUP00000047231.1"/>
    <property type="gene ID" value="ENSHHUG00000028711.1"/>
</dbReference>
<dbReference type="GO" id="GO:0005737">
    <property type="term" value="C:cytoplasm"/>
    <property type="evidence" value="ECO:0007669"/>
    <property type="project" value="TreeGrafter"/>
</dbReference>
<reference evidence="3" key="3">
    <citation type="submission" date="2025-09" db="UniProtKB">
        <authorList>
            <consortium name="Ensembl"/>
        </authorList>
    </citation>
    <scope>IDENTIFICATION</scope>
</reference>
<keyword evidence="4" id="KW-1185">Reference proteome</keyword>
<evidence type="ECO:0000256" key="1">
    <source>
        <dbReference type="SAM" id="MobiDB-lite"/>
    </source>
</evidence>
<dbReference type="Proteomes" id="UP000314982">
    <property type="component" value="Unassembled WGS sequence"/>
</dbReference>
<dbReference type="InterPro" id="IPR048559">
    <property type="entry name" value="DAB1/2_SBM"/>
</dbReference>
<reference evidence="4" key="1">
    <citation type="submission" date="2018-06" db="EMBL/GenBank/DDBJ databases">
        <title>Genome assembly of Danube salmon.</title>
        <authorList>
            <person name="Macqueen D.J."/>
            <person name="Gundappa M.K."/>
        </authorList>
    </citation>
    <scope>NUCLEOTIDE SEQUENCE [LARGE SCALE GENOMIC DNA]</scope>
</reference>
<protein>
    <recommendedName>
        <fullName evidence="2">PID domain-containing protein</fullName>
    </recommendedName>
</protein>
<dbReference type="InterPro" id="IPR006020">
    <property type="entry name" value="PTB/PI_dom"/>
</dbReference>
<dbReference type="Pfam" id="PF21792">
    <property type="entry name" value="DAB2_SBM"/>
    <property type="match status" value="1"/>
</dbReference>
<dbReference type="Gene3D" id="2.30.29.30">
    <property type="entry name" value="Pleckstrin-homology domain (PH domain)/Phosphotyrosine-binding domain (PTB)"/>
    <property type="match status" value="1"/>
</dbReference>
<feature type="compositionally biased region" description="Polar residues" evidence="1">
    <location>
        <begin position="366"/>
        <end position="382"/>
    </location>
</feature>
<reference evidence="3" key="2">
    <citation type="submission" date="2025-08" db="UniProtKB">
        <authorList>
            <consortium name="Ensembl"/>
        </authorList>
    </citation>
    <scope>IDENTIFICATION</scope>
</reference>
<evidence type="ECO:0000259" key="2">
    <source>
        <dbReference type="PROSITE" id="PS01179"/>
    </source>
</evidence>